<dbReference type="Proteomes" id="UP000549913">
    <property type="component" value="Unassembled WGS sequence"/>
</dbReference>
<proteinExistence type="predicted"/>
<dbReference type="EMBL" id="JACCBM010000001">
    <property type="protein sequence ID" value="NYD71799.1"/>
    <property type="molecule type" value="Genomic_DNA"/>
</dbReference>
<keyword evidence="3" id="KW-1185">Reference proteome</keyword>
<organism evidence="2 3">
    <name type="scientific">Herbiconiux flava</name>
    <dbReference type="NCBI Taxonomy" id="881268"/>
    <lineage>
        <taxon>Bacteria</taxon>
        <taxon>Bacillati</taxon>
        <taxon>Actinomycetota</taxon>
        <taxon>Actinomycetes</taxon>
        <taxon>Micrococcales</taxon>
        <taxon>Microbacteriaceae</taxon>
        <taxon>Herbiconiux</taxon>
    </lineage>
</organism>
<keyword evidence="1" id="KW-1133">Transmembrane helix</keyword>
<feature type="transmembrane region" description="Helical" evidence="1">
    <location>
        <begin position="89"/>
        <end position="110"/>
    </location>
</feature>
<gene>
    <name evidence="2" type="ORF">BJ984_002957</name>
</gene>
<evidence type="ECO:0000313" key="2">
    <source>
        <dbReference type="EMBL" id="NYD71799.1"/>
    </source>
</evidence>
<evidence type="ECO:0000256" key="1">
    <source>
        <dbReference type="SAM" id="Phobius"/>
    </source>
</evidence>
<keyword evidence="1" id="KW-0812">Transmembrane</keyword>
<dbReference type="RefSeq" id="WP_179548674.1">
    <property type="nucleotide sequence ID" value="NZ_BSEW01000002.1"/>
</dbReference>
<name>A0A852SSF3_9MICO</name>
<protein>
    <submittedName>
        <fullName evidence="2">Uncharacterized protein</fullName>
    </submittedName>
</protein>
<keyword evidence="1" id="KW-0472">Membrane</keyword>
<comment type="caution">
    <text evidence="2">The sequence shown here is derived from an EMBL/GenBank/DDBJ whole genome shotgun (WGS) entry which is preliminary data.</text>
</comment>
<evidence type="ECO:0000313" key="3">
    <source>
        <dbReference type="Proteomes" id="UP000549913"/>
    </source>
</evidence>
<feature type="transmembrane region" description="Helical" evidence="1">
    <location>
        <begin position="122"/>
        <end position="142"/>
    </location>
</feature>
<feature type="transmembrane region" description="Helical" evidence="1">
    <location>
        <begin position="148"/>
        <end position="165"/>
    </location>
</feature>
<feature type="transmembrane region" description="Helical" evidence="1">
    <location>
        <begin position="172"/>
        <end position="193"/>
    </location>
</feature>
<feature type="transmembrane region" description="Helical" evidence="1">
    <location>
        <begin position="55"/>
        <end position="77"/>
    </location>
</feature>
<dbReference type="AlphaFoldDB" id="A0A852SSF3"/>
<accession>A0A852SSF3</accession>
<feature type="transmembrane region" description="Helical" evidence="1">
    <location>
        <begin position="199"/>
        <end position="220"/>
    </location>
</feature>
<sequence length="417" mass="42970">MTPVRPSPRTAALGGGGGEEAVAGRAGSLAQLLAGMRGGPEARGRLRARIRRDRNLSAGYLGLGFNLFAVLLLIRGLASLGWSWGDGEWRWLSLVAWGLLIVTFAASFLAARLRGGILPARLSLLVIGSGFAAMLLDLGAFLLDGGRGVYPTATIGFGACLIACLPRQPLRWSVVGTAVLAVTGTGTVLLGWANDPQSLSTGVTGVLLGLAPVLAGVSMIQAADRYLGRTIDQAVTGSLVTAPALGHGVLAASELRRLDGDAERLLAGVAALPAGRAIDAQTAASAAQLGDGLRLALLADHEQTWLQLAVSESEHLGDVVRIVDPSLLAARLGTEQRQLVLALVWLLVATAPPSAPALDLTLVPSRPGAGAPPAIAFALAGTHRRAIDPAVWPLFTRLGRHTIDLGTGRALVVVELA</sequence>
<reference evidence="2 3" key="1">
    <citation type="submission" date="2020-07" db="EMBL/GenBank/DDBJ databases">
        <title>Sequencing the genomes of 1000 actinobacteria strains.</title>
        <authorList>
            <person name="Klenk H.-P."/>
        </authorList>
    </citation>
    <scope>NUCLEOTIDE SEQUENCE [LARGE SCALE GENOMIC DNA]</scope>
    <source>
        <strain evidence="2 3">DSM 26474</strain>
    </source>
</reference>